<keyword evidence="3" id="KW-0732">Signal</keyword>
<dbReference type="AlphaFoldDB" id="A0A653B872"/>
<dbReference type="PANTHER" id="PTHR34596:SF2">
    <property type="entry name" value="CHITOPORIN"/>
    <property type="match status" value="1"/>
</dbReference>
<name>A0A653B872_ECTOL</name>
<evidence type="ECO:0000313" key="4">
    <source>
        <dbReference type="EMBL" id="VDN64725.1"/>
    </source>
</evidence>
<gene>
    <name evidence="4" type="ORF">POT9AD_3750</name>
</gene>
<dbReference type="EC" id="3.4.21.-" evidence="4"/>
<keyword evidence="4" id="KW-0378">Hydrolase</keyword>
<comment type="similarity">
    <text evidence="1">Belongs to the outer membrane porin (Opr) (TC 1.B.25) family.</text>
</comment>
<dbReference type="InterPro" id="IPR023614">
    <property type="entry name" value="Porin_dom_sf"/>
</dbReference>
<dbReference type="EMBL" id="LR130779">
    <property type="protein sequence ID" value="VDN64725.1"/>
    <property type="molecule type" value="Genomic_DNA"/>
</dbReference>
<evidence type="ECO:0000256" key="1">
    <source>
        <dbReference type="ARBA" id="ARBA00009075"/>
    </source>
</evidence>
<keyword evidence="2" id="KW-0813">Transport</keyword>
<evidence type="ECO:0000256" key="2">
    <source>
        <dbReference type="ARBA" id="ARBA00022448"/>
    </source>
</evidence>
<dbReference type="GO" id="GO:0015288">
    <property type="term" value="F:porin activity"/>
    <property type="evidence" value="ECO:0007669"/>
    <property type="project" value="TreeGrafter"/>
</dbReference>
<evidence type="ECO:0000256" key="3">
    <source>
        <dbReference type="ARBA" id="ARBA00022729"/>
    </source>
</evidence>
<organism evidence="4">
    <name type="scientific">Ectopseudomonas oleovorans</name>
    <name type="common">Pseudomonas oleovorans</name>
    <dbReference type="NCBI Taxonomy" id="301"/>
    <lineage>
        <taxon>Bacteria</taxon>
        <taxon>Pseudomonadati</taxon>
        <taxon>Pseudomonadota</taxon>
        <taxon>Gammaproteobacteria</taxon>
        <taxon>Pseudomonadales</taxon>
        <taxon>Pseudomonadaceae</taxon>
        <taxon>Ectopseudomonas</taxon>
    </lineage>
</organism>
<reference evidence="4" key="1">
    <citation type="submission" date="2018-11" db="EMBL/GenBank/DDBJ databases">
        <authorList>
            <consortium name="Genoscope - CEA"/>
            <person name="William W."/>
        </authorList>
    </citation>
    <scope>NUCLEOTIDE SEQUENCE [LARGE SCALE GENOMIC DNA]</scope>
    <source>
        <strain evidence="4">T9AD</strain>
    </source>
</reference>
<dbReference type="OrthoDB" id="7031398at2"/>
<dbReference type="Gene3D" id="2.40.160.10">
    <property type="entry name" value="Porin"/>
    <property type="match status" value="1"/>
</dbReference>
<proteinExistence type="inferred from homology"/>
<dbReference type="InterPro" id="IPR005318">
    <property type="entry name" value="OM_porin_bac"/>
</dbReference>
<dbReference type="Pfam" id="PF03573">
    <property type="entry name" value="OprD"/>
    <property type="match status" value="1"/>
</dbReference>
<dbReference type="GO" id="GO:0016020">
    <property type="term" value="C:membrane"/>
    <property type="evidence" value="ECO:0007669"/>
    <property type="project" value="InterPro"/>
</dbReference>
<dbReference type="GO" id="GO:0016787">
    <property type="term" value="F:hydrolase activity"/>
    <property type="evidence" value="ECO:0007669"/>
    <property type="project" value="UniProtKB-KW"/>
</dbReference>
<dbReference type="PANTHER" id="PTHR34596">
    <property type="entry name" value="CHITOPORIN"/>
    <property type="match status" value="1"/>
</dbReference>
<sequence>MKRSTLALAITAAALSQAASADFLGDSKATLDMRNLYFNEDVRDRDIPSTQEWGQGFILNYQSGFTEGTVGLGIDAIGLLGVRLDGGGRSGKAGIDRNPGALFPLDSDGSAVSDYSKAGVEGVRIFV</sequence>
<protein>
    <submittedName>
        <fullName evidence="4">Porin D</fullName>
        <ecNumber evidence="4">3.4.21.-</ecNumber>
    </submittedName>
</protein>
<accession>A0A653B872</accession>